<comment type="caution">
    <text evidence="3">The sequence shown here is derived from an EMBL/GenBank/DDBJ whole genome shotgun (WGS) entry which is preliminary data.</text>
</comment>
<evidence type="ECO:0000259" key="2">
    <source>
        <dbReference type="Pfam" id="PF04542"/>
    </source>
</evidence>
<feature type="coiled-coil region" evidence="1">
    <location>
        <begin position="204"/>
        <end position="231"/>
    </location>
</feature>
<keyword evidence="4" id="KW-1185">Reference proteome</keyword>
<dbReference type="InterPro" id="IPR013325">
    <property type="entry name" value="RNA_pol_sigma_r2"/>
</dbReference>
<feature type="domain" description="RNA polymerase sigma-70 region 2" evidence="2">
    <location>
        <begin position="38"/>
        <end position="106"/>
    </location>
</feature>
<dbReference type="GO" id="GO:0006352">
    <property type="term" value="P:DNA-templated transcription initiation"/>
    <property type="evidence" value="ECO:0007669"/>
    <property type="project" value="InterPro"/>
</dbReference>
<proteinExistence type="predicted"/>
<dbReference type="NCBIfam" id="TIGR02937">
    <property type="entry name" value="sigma70-ECF"/>
    <property type="match status" value="1"/>
</dbReference>
<organism evidence="3 4">
    <name type="scientific">Cesiribacter andamanensis AMV16</name>
    <dbReference type="NCBI Taxonomy" id="1279009"/>
    <lineage>
        <taxon>Bacteria</taxon>
        <taxon>Pseudomonadati</taxon>
        <taxon>Bacteroidota</taxon>
        <taxon>Cytophagia</taxon>
        <taxon>Cytophagales</taxon>
        <taxon>Cesiribacteraceae</taxon>
        <taxon>Cesiribacter</taxon>
    </lineage>
</organism>
<dbReference type="AlphaFoldDB" id="M7N754"/>
<evidence type="ECO:0000313" key="4">
    <source>
        <dbReference type="Proteomes" id="UP000011910"/>
    </source>
</evidence>
<dbReference type="STRING" id="1279009.ADICEAN_00341"/>
<dbReference type="Proteomes" id="UP000011910">
    <property type="component" value="Unassembled WGS sequence"/>
</dbReference>
<dbReference type="EMBL" id="AODQ01000005">
    <property type="protein sequence ID" value="EMR04443.1"/>
    <property type="molecule type" value="Genomic_DNA"/>
</dbReference>
<keyword evidence="1" id="KW-0175">Coiled coil</keyword>
<protein>
    <submittedName>
        <fullName evidence="3">RNA polymerase sigma factor, sigma-70 family</fullName>
    </submittedName>
</protein>
<name>M7N754_9BACT</name>
<dbReference type="RefSeq" id="WP_009193750.1">
    <property type="nucleotide sequence ID" value="NZ_AODQ01000005.1"/>
</dbReference>
<evidence type="ECO:0000313" key="3">
    <source>
        <dbReference type="EMBL" id="EMR04443.1"/>
    </source>
</evidence>
<dbReference type="InterPro" id="IPR007627">
    <property type="entry name" value="RNA_pol_sigma70_r2"/>
</dbReference>
<dbReference type="GO" id="GO:0003700">
    <property type="term" value="F:DNA-binding transcription factor activity"/>
    <property type="evidence" value="ECO:0007669"/>
    <property type="project" value="InterPro"/>
</dbReference>
<evidence type="ECO:0000256" key="1">
    <source>
        <dbReference type="SAM" id="Coils"/>
    </source>
</evidence>
<sequence length="314" mass="37000">MKKRAAKQQYWTDEQEQAVQAYQVATPLERNRIFATYLYKPLQQLITSVLRRYVNQYADDEELQFELLIHSLKVLDKFRPGQAKAYSYLGTAAKHKAYNYVESLQRRENREQEYASMQEWEYELELQDEQQEKHAALLLEKLQQYMQLQGLSEREKQDLERFYTVGERDSNYIRYKHKLQEFCLQLVKLGLLDKEAEVQQLYSVKQASARRMQILQAMEELEAQGQEVTEKALAQHLGLHINIIRTPLSKIRNPKAAPSPTPRTSNIMLIEQAVQQLEKEGQKVTWRTIAEITGLTRGAIYPTLSRMRKQFLIK</sequence>
<gene>
    <name evidence="3" type="ORF">ADICEAN_00341</name>
</gene>
<dbReference type="InterPro" id="IPR014284">
    <property type="entry name" value="RNA_pol_sigma-70_dom"/>
</dbReference>
<dbReference type="Gene3D" id="1.10.1740.10">
    <property type="match status" value="1"/>
</dbReference>
<dbReference type="Pfam" id="PF04542">
    <property type="entry name" value="Sigma70_r2"/>
    <property type="match status" value="1"/>
</dbReference>
<accession>M7N754</accession>
<dbReference type="SUPFAM" id="SSF88946">
    <property type="entry name" value="Sigma2 domain of RNA polymerase sigma factors"/>
    <property type="match status" value="1"/>
</dbReference>
<reference evidence="3 4" key="1">
    <citation type="journal article" date="2013" name="Genome Announc.">
        <title>Draft Genome Sequence of Cesiribacter andamanensis Strain AMV16T, Isolated from a Soil Sample from a Mud Volcano in the Andaman Islands, India.</title>
        <authorList>
            <person name="Shivaji S."/>
            <person name="Ara S."/>
            <person name="Begum Z."/>
            <person name="Srinivas T.N."/>
            <person name="Singh A."/>
            <person name="Kumar Pinnaka A."/>
        </authorList>
    </citation>
    <scope>NUCLEOTIDE SEQUENCE [LARGE SCALE GENOMIC DNA]</scope>
    <source>
        <strain evidence="3 4">AMV16</strain>
    </source>
</reference>